<keyword evidence="3" id="KW-0489">Methyltransferase</keyword>
<evidence type="ECO:0000313" key="4">
    <source>
        <dbReference type="Proteomes" id="UP001501509"/>
    </source>
</evidence>
<gene>
    <name evidence="3" type="ORF">GCM10010411_09980</name>
</gene>
<dbReference type="PANTHER" id="PTHR43861">
    <property type="entry name" value="TRANS-ACONITATE 2-METHYLTRANSFERASE-RELATED"/>
    <property type="match status" value="1"/>
</dbReference>
<feature type="compositionally biased region" description="Low complexity" evidence="1">
    <location>
        <begin position="1"/>
        <end position="14"/>
    </location>
</feature>
<protein>
    <submittedName>
        <fullName evidence="3">Methyltransferase</fullName>
    </submittedName>
</protein>
<keyword evidence="3" id="KW-0808">Transferase</keyword>
<dbReference type="InterPro" id="IPR029063">
    <property type="entry name" value="SAM-dependent_MTases_sf"/>
</dbReference>
<organism evidence="3 4">
    <name type="scientific">Actinomadura fulvescens</name>
    <dbReference type="NCBI Taxonomy" id="46160"/>
    <lineage>
        <taxon>Bacteria</taxon>
        <taxon>Bacillati</taxon>
        <taxon>Actinomycetota</taxon>
        <taxon>Actinomycetes</taxon>
        <taxon>Streptosporangiales</taxon>
        <taxon>Thermomonosporaceae</taxon>
        <taxon>Actinomadura</taxon>
    </lineage>
</organism>
<dbReference type="Gene3D" id="3.40.50.150">
    <property type="entry name" value="Vaccinia Virus protein VP39"/>
    <property type="match status" value="1"/>
</dbReference>
<feature type="domain" description="Methyltransferase type 11" evidence="2">
    <location>
        <begin position="77"/>
        <end position="172"/>
    </location>
</feature>
<sequence length="296" mass="30477">MTDVKGAAVAAQQKGADEQSAGAAGKPAERSESAEGRRVGAVGWRPRGSSRVRNAVLWDALRTVLDRIAPEGPSDVVDVGGGTGGFAVPLAELGHRVTVVDASPDALAALERRADEAGVTVKAVQGDAVDLPDLLGSDAADLVLCHSVLEYVDDPDAAVRALTATLRPGGSASVLVAGQVAAALHRAVAGHFDDARHVLTDPDGRWGDHDRMPRRFTRETLSALVAASGLTVGELHGVRIFADLIPGNLVDADHTAAGRGPGGERAAEALIALESAAAVHPILRELATQLHLLAHK</sequence>
<evidence type="ECO:0000259" key="2">
    <source>
        <dbReference type="Pfam" id="PF08241"/>
    </source>
</evidence>
<dbReference type="SUPFAM" id="SSF53335">
    <property type="entry name" value="S-adenosyl-L-methionine-dependent methyltransferases"/>
    <property type="match status" value="1"/>
</dbReference>
<evidence type="ECO:0000313" key="3">
    <source>
        <dbReference type="EMBL" id="GAA2579440.1"/>
    </source>
</evidence>
<dbReference type="Pfam" id="PF08241">
    <property type="entry name" value="Methyltransf_11"/>
    <property type="match status" value="1"/>
</dbReference>
<accession>A0ABN3PCT1</accession>
<dbReference type="Proteomes" id="UP001501509">
    <property type="component" value="Unassembled WGS sequence"/>
</dbReference>
<comment type="caution">
    <text evidence="3">The sequence shown here is derived from an EMBL/GenBank/DDBJ whole genome shotgun (WGS) entry which is preliminary data.</text>
</comment>
<name>A0ABN3PCT1_9ACTN</name>
<dbReference type="GO" id="GO:0008168">
    <property type="term" value="F:methyltransferase activity"/>
    <property type="evidence" value="ECO:0007669"/>
    <property type="project" value="UniProtKB-KW"/>
</dbReference>
<keyword evidence="4" id="KW-1185">Reference proteome</keyword>
<reference evidence="3 4" key="1">
    <citation type="journal article" date="2019" name="Int. J. Syst. Evol. Microbiol.">
        <title>The Global Catalogue of Microorganisms (GCM) 10K type strain sequencing project: providing services to taxonomists for standard genome sequencing and annotation.</title>
        <authorList>
            <consortium name="The Broad Institute Genomics Platform"/>
            <consortium name="The Broad Institute Genome Sequencing Center for Infectious Disease"/>
            <person name="Wu L."/>
            <person name="Ma J."/>
        </authorList>
    </citation>
    <scope>NUCLEOTIDE SEQUENCE [LARGE SCALE GENOMIC DNA]</scope>
    <source>
        <strain evidence="3 4">JCM 6833</strain>
    </source>
</reference>
<proteinExistence type="predicted"/>
<feature type="region of interest" description="Disordered" evidence="1">
    <location>
        <begin position="1"/>
        <end position="45"/>
    </location>
</feature>
<dbReference type="CDD" id="cd02440">
    <property type="entry name" value="AdoMet_MTases"/>
    <property type="match status" value="1"/>
</dbReference>
<feature type="compositionally biased region" description="Basic and acidic residues" evidence="1">
    <location>
        <begin position="27"/>
        <end position="38"/>
    </location>
</feature>
<dbReference type="EMBL" id="BAAATD010000001">
    <property type="protein sequence ID" value="GAA2579440.1"/>
    <property type="molecule type" value="Genomic_DNA"/>
</dbReference>
<evidence type="ECO:0000256" key="1">
    <source>
        <dbReference type="SAM" id="MobiDB-lite"/>
    </source>
</evidence>
<dbReference type="InterPro" id="IPR013216">
    <property type="entry name" value="Methyltransf_11"/>
</dbReference>
<dbReference type="GO" id="GO:0032259">
    <property type="term" value="P:methylation"/>
    <property type="evidence" value="ECO:0007669"/>
    <property type="project" value="UniProtKB-KW"/>
</dbReference>